<name>U5ELC2_NOCAS</name>
<evidence type="ECO:0000259" key="5">
    <source>
        <dbReference type="PROSITE" id="PS50977"/>
    </source>
</evidence>
<dbReference type="SUPFAM" id="SSF46689">
    <property type="entry name" value="Homeodomain-like"/>
    <property type="match status" value="1"/>
</dbReference>
<gene>
    <name evidence="6" type="ORF">NCAST_34_02960</name>
</gene>
<evidence type="ECO:0000256" key="4">
    <source>
        <dbReference type="PROSITE-ProRule" id="PRU00335"/>
    </source>
</evidence>
<dbReference type="PROSITE" id="PS50977">
    <property type="entry name" value="HTH_TETR_2"/>
    <property type="match status" value="1"/>
</dbReference>
<dbReference type="SUPFAM" id="SSF48498">
    <property type="entry name" value="Tetracyclin repressor-like, C-terminal domain"/>
    <property type="match status" value="1"/>
</dbReference>
<reference evidence="6 7" key="1">
    <citation type="journal article" date="2014" name="BMC Genomics">
        <title>Genome based analysis of type-I polyketide synthase and nonribosomal peptide synthetase gene clusters in seven strains of five representative Nocardia species.</title>
        <authorList>
            <person name="Komaki H."/>
            <person name="Ichikawa N."/>
            <person name="Hosoyama A."/>
            <person name="Takahashi-Nakaguchi A."/>
            <person name="Matsuzawa T."/>
            <person name="Suzuki K."/>
            <person name="Fujita N."/>
            <person name="Gonoi T."/>
        </authorList>
    </citation>
    <scope>NUCLEOTIDE SEQUENCE [LARGE SCALE GENOMIC DNA]</scope>
    <source>
        <strain evidence="6 7">NBRC 15531</strain>
    </source>
</reference>
<dbReference type="GO" id="GO:0000976">
    <property type="term" value="F:transcription cis-regulatory region binding"/>
    <property type="evidence" value="ECO:0007669"/>
    <property type="project" value="TreeGrafter"/>
</dbReference>
<evidence type="ECO:0000256" key="3">
    <source>
        <dbReference type="ARBA" id="ARBA00023163"/>
    </source>
</evidence>
<dbReference type="InterPro" id="IPR050109">
    <property type="entry name" value="HTH-type_TetR-like_transc_reg"/>
</dbReference>
<sequence>MNAAPVSRRARPAKAPLSREVVIETGLRVLDTDGLAALTMRRVAQELDTGAASLYVYVANRDDLMTGMLDHVLATVTTPDSGDWRERLTAVVESAVEVLGRHEGLALVALGRIPTTEHALGLIEQLLALLREGGLDPATASWAVDLIHLHITAAAAEQAAYDTKGGTESEYLADIARRFDELPAERYPTIVALRGPMLAGDGDTRARWALRAMLNGILATPVSAS</sequence>
<evidence type="ECO:0000313" key="7">
    <source>
        <dbReference type="Proteomes" id="UP000017048"/>
    </source>
</evidence>
<dbReference type="GO" id="GO:0045892">
    <property type="term" value="P:negative regulation of DNA-templated transcription"/>
    <property type="evidence" value="ECO:0007669"/>
    <property type="project" value="InterPro"/>
</dbReference>
<feature type="domain" description="HTH tetR-type" evidence="5">
    <location>
        <begin position="16"/>
        <end position="76"/>
    </location>
</feature>
<evidence type="ECO:0000256" key="2">
    <source>
        <dbReference type="ARBA" id="ARBA00023125"/>
    </source>
</evidence>
<dbReference type="Pfam" id="PF00440">
    <property type="entry name" value="TetR_N"/>
    <property type="match status" value="1"/>
</dbReference>
<dbReference type="InterPro" id="IPR004111">
    <property type="entry name" value="Repressor_TetR_C"/>
</dbReference>
<dbReference type="GO" id="GO:0003700">
    <property type="term" value="F:DNA-binding transcription factor activity"/>
    <property type="evidence" value="ECO:0007669"/>
    <property type="project" value="TreeGrafter"/>
</dbReference>
<dbReference type="Proteomes" id="UP000017048">
    <property type="component" value="Unassembled WGS sequence"/>
</dbReference>
<dbReference type="Pfam" id="PF02909">
    <property type="entry name" value="TetR_C_1"/>
    <property type="match status" value="1"/>
</dbReference>
<dbReference type="InterPro" id="IPR036271">
    <property type="entry name" value="Tet_transcr_reg_TetR-rel_C_sf"/>
</dbReference>
<evidence type="ECO:0000256" key="1">
    <source>
        <dbReference type="ARBA" id="ARBA00023015"/>
    </source>
</evidence>
<keyword evidence="1" id="KW-0805">Transcription regulation</keyword>
<proteinExistence type="predicted"/>
<dbReference type="OrthoDB" id="329481at2"/>
<dbReference type="STRING" id="1824.SAMN05444423_104243"/>
<evidence type="ECO:0000313" key="6">
    <source>
        <dbReference type="EMBL" id="GAD87166.1"/>
    </source>
</evidence>
<dbReference type="PANTHER" id="PTHR30055:SF151">
    <property type="entry name" value="TRANSCRIPTIONAL REGULATORY PROTEIN"/>
    <property type="match status" value="1"/>
</dbReference>
<organism evidence="6 7">
    <name type="scientific">Nocardia asteroides NBRC 15531</name>
    <dbReference type="NCBI Taxonomy" id="1110697"/>
    <lineage>
        <taxon>Bacteria</taxon>
        <taxon>Bacillati</taxon>
        <taxon>Actinomycetota</taxon>
        <taxon>Actinomycetes</taxon>
        <taxon>Mycobacteriales</taxon>
        <taxon>Nocardiaceae</taxon>
        <taxon>Nocardia</taxon>
    </lineage>
</organism>
<keyword evidence="2 4" id="KW-0238">DNA-binding</keyword>
<dbReference type="eggNOG" id="COG1309">
    <property type="taxonomic scope" value="Bacteria"/>
</dbReference>
<keyword evidence="3" id="KW-0804">Transcription</keyword>
<keyword evidence="7" id="KW-1185">Reference proteome</keyword>
<dbReference type="AlphaFoldDB" id="U5ELC2"/>
<feature type="DNA-binding region" description="H-T-H motif" evidence="4">
    <location>
        <begin position="39"/>
        <end position="58"/>
    </location>
</feature>
<dbReference type="RefSeq" id="WP_019045770.1">
    <property type="nucleotide sequence ID" value="NZ_BAFO02000034.1"/>
</dbReference>
<protein>
    <submittedName>
        <fullName evidence="6">TetR family transcriptional regulator</fullName>
    </submittedName>
</protein>
<dbReference type="PANTHER" id="PTHR30055">
    <property type="entry name" value="HTH-TYPE TRANSCRIPTIONAL REGULATOR RUTR"/>
    <property type="match status" value="1"/>
</dbReference>
<dbReference type="GeneID" id="91515884"/>
<dbReference type="InterPro" id="IPR001647">
    <property type="entry name" value="HTH_TetR"/>
</dbReference>
<dbReference type="Gene3D" id="1.10.357.10">
    <property type="entry name" value="Tetracycline Repressor, domain 2"/>
    <property type="match status" value="1"/>
</dbReference>
<dbReference type="EMBL" id="BAFO02000034">
    <property type="protein sequence ID" value="GAD87166.1"/>
    <property type="molecule type" value="Genomic_DNA"/>
</dbReference>
<comment type="caution">
    <text evidence="6">The sequence shown here is derived from an EMBL/GenBank/DDBJ whole genome shotgun (WGS) entry which is preliminary data.</text>
</comment>
<dbReference type="InterPro" id="IPR009057">
    <property type="entry name" value="Homeodomain-like_sf"/>
</dbReference>
<accession>U5ELC2</accession>